<dbReference type="Proteomes" id="UP000682111">
    <property type="component" value="Unassembled WGS sequence"/>
</dbReference>
<keyword evidence="2" id="KW-1185">Reference proteome</keyword>
<reference evidence="1" key="1">
    <citation type="submission" date="2021-03" db="EMBL/GenBank/DDBJ databases">
        <title>Antimicrobial resistance genes in bacteria isolated from Japanese honey, and their potential for conferring macrolide and lincosamide resistance in the American foulbrood pathogen Paenibacillus larvae.</title>
        <authorList>
            <person name="Okamoto M."/>
            <person name="Kumagai M."/>
            <person name="Kanamori H."/>
            <person name="Takamatsu D."/>
        </authorList>
    </citation>
    <scope>NUCLEOTIDE SEQUENCE</scope>
    <source>
        <strain evidence="1">J27TS8</strain>
    </source>
</reference>
<protein>
    <submittedName>
        <fullName evidence="1">Uncharacterized protein</fullName>
    </submittedName>
</protein>
<comment type="caution">
    <text evidence="1">The sequence shown here is derived from an EMBL/GenBank/DDBJ whole genome shotgun (WGS) entry which is preliminary data.</text>
</comment>
<evidence type="ECO:0000313" key="2">
    <source>
        <dbReference type="Proteomes" id="UP000682111"/>
    </source>
</evidence>
<dbReference type="InterPro" id="IPR023393">
    <property type="entry name" value="START-like_dom_sf"/>
</dbReference>
<dbReference type="Pfam" id="PF10604">
    <property type="entry name" value="Polyketide_cyc2"/>
    <property type="match status" value="1"/>
</dbReference>
<dbReference type="AlphaFoldDB" id="A0A920BV95"/>
<dbReference type="EMBL" id="BORC01000005">
    <property type="protein sequence ID" value="GIN63142.1"/>
    <property type="molecule type" value="Genomic_DNA"/>
</dbReference>
<accession>A0A920BV95</accession>
<dbReference type="RefSeq" id="WP_212934051.1">
    <property type="nucleotide sequence ID" value="NZ_BORC01000005.1"/>
</dbReference>
<dbReference type="SUPFAM" id="SSF55961">
    <property type="entry name" value="Bet v1-like"/>
    <property type="match status" value="1"/>
</dbReference>
<sequence length="150" mass="17232">MADFQSSIIIERPVAEVFEYLITLENITDIMPNVVKLEKLTEGPIKKGTKLLETRNVRGRETKAEIEIIEYEPNRVYTTESVAGGITITYKYLFEAIEEGTQAQFEADVKIKGLFSFFSRRALVKILKQEDGYLLRYLKEEVEGKKEGTE</sequence>
<name>A0A920BV95_9BACI</name>
<organism evidence="1 2">
    <name type="scientific">Robertmurraya siralis</name>
    <dbReference type="NCBI Taxonomy" id="77777"/>
    <lineage>
        <taxon>Bacteria</taxon>
        <taxon>Bacillati</taxon>
        <taxon>Bacillota</taxon>
        <taxon>Bacilli</taxon>
        <taxon>Bacillales</taxon>
        <taxon>Bacillaceae</taxon>
        <taxon>Robertmurraya</taxon>
    </lineage>
</organism>
<dbReference type="Gene3D" id="3.30.530.20">
    <property type="match status" value="1"/>
</dbReference>
<dbReference type="InterPro" id="IPR019587">
    <property type="entry name" value="Polyketide_cyclase/dehydratase"/>
</dbReference>
<evidence type="ECO:0000313" key="1">
    <source>
        <dbReference type="EMBL" id="GIN63142.1"/>
    </source>
</evidence>
<proteinExistence type="predicted"/>
<gene>
    <name evidence="1" type="ORF">J27TS8_31350</name>
</gene>